<dbReference type="AlphaFoldDB" id="A0A202EBQ9"/>
<evidence type="ECO:0000313" key="4">
    <source>
        <dbReference type="EMBL" id="OVE85675.1"/>
    </source>
</evidence>
<name>A0A202EBQ9_9EURY</name>
<evidence type="ECO:0000256" key="2">
    <source>
        <dbReference type="SAM" id="Phobius"/>
    </source>
</evidence>
<accession>A0A202EBQ9</accession>
<feature type="region of interest" description="Disordered" evidence="1">
    <location>
        <begin position="83"/>
        <end position="106"/>
    </location>
</feature>
<organism evidence="4 5">
    <name type="scientific">Natronolimnobius baerhuensis</name>
    <dbReference type="NCBI Taxonomy" id="253108"/>
    <lineage>
        <taxon>Archaea</taxon>
        <taxon>Methanobacteriati</taxon>
        <taxon>Methanobacteriota</taxon>
        <taxon>Stenosarchaea group</taxon>
        <taxon>Halobacteria</taxon>
        <taxon>Halobacteriales</taxon>
        <taxon>Natrialbaceae</taxon>
        <taxon>Natronolimnobius</taxon>
    </lineage>
</organism>
<keyword evidence="2" id="KW-1133">Transmembrane helix</keyword>
<protein>
    <recommendedName>
        <fullName evidence="3">Archaeal Type IV pilin N-terminal domain-containing protein</fullName>
    </recommendedName>
</protein>
<keyword evidence="2" id="KW-0812">Transmembrane</keyword>
<sequence length="154" mass="16081">MRSPWGSTQRFRDAETAVTPVIGVVLMVAITIILAGTVHAALIGFADEPPEPQSIAGFAFDETECDGDGVTVTHVAGDSIPADELSLHSPAKSTPTTWADPKGHETTGLEDGVVDAGSSLTTCLSEGAVDDEPVRVIWQSPTDDHTAVLAEWDG</sequence>
<gene>
    <name evidence="4" type="ORF">B2G88_02320</name>
</gene>
<comment type="caution">
    <text evidence="4">The sequence shown here is derived from an EMBL/GenBank/DDBJ whole genome shotgun (WGS) entry which is preliminary data.</text>
</comment>
<feature type="domain" description="Archaeal Type IV pilin N-terminal" evidence="3">
    <location>
        <begin position="17"/>
        <end position="87"/>
    </location>
</feature>
<proteinExistence type="predicted"/>
<evidence type="ECO:0000313" key="5">
    <source>
        <dbReference type="Proteomes" id="UP000196084"/>
    </source>
</evidence>
<keyword evidence="5" id="KW-1185">Reference proteome</keyword>
<dbReference type="NCBIfam" id="TIGR02537">
    <property type="entry name" value="arch_flag_Nterm"/>
    <property type="match status" value="1"/>
</dbReference>
<keyword evidence="2" id="KW-0472">Membrane</keyword>
<dbReference type="Pfam" id="PF07790">
    <property type="entry name" value="Pilin_N"/>
    <property type="match status" value="1"/>
</dbReference>
<dbReference type="Proteomes" id="UP000196084">
    <property type="component" value="Unassembled WGS sequence"/>
</dbReference>
<dbReference type="InterPro" id="IPR013373">
    <property type="entry name" value="Flagellin/pilin_N_arc"/>
</dbReference>
<evidence type="ECO:0000259" key="3">
    <source>
        <dbReference type="Pfam" id="PF07790"/>
    </source>
</evidence>
<dbReference type="OrthoDB" id="118020at2157"/>
<dbReference type="InterPro" id="IPR012859">
    <property type="entry name" value="Pilin_N_archaeal"/>
</dbReference>
<evidence type="ECO:0000256" key="1">
    <source>
        <dbReference type="SAM" id="MobiDB-lite"/>
    </source>
</evidence>
<reference evidence="4 5" key="1">
    <citation type="submission" date="2017-02" db="EMBL/GenBank/DDBJ databases">
        <title>Natronthermophilus aegyptiacus gen. nov.,sp. nov., an aerobic, extremely halophilic alkalithermophilic archaeon isolated from the athalassohaline Wadi An Natrun, Egypt.</title>
        <authorList>
            <person name="Zhao B."/>
        </authorList>
    </citation>
    <scope>NUCLEOTIDE SEQUENCE [LARGE SCALE GENOMIC DNA]</scope>
    <source>
        <strain evidence="4 5">CGMCC 1.3597</strain>
    </source>
</reference>
<dbReference type="EMBL" id="MWPH01000001">
    <property type="protein sequence ID" value="OVE85675.1"/>
    <property type="molecule type" value="Genomic_DNA"/>
</dbReference>
<dbReference type="RefSeq" id="WP_087713862.1">
    <property type="nucleotide sequence ID" value="NZ_MWPH01000001.1"/>
</dbReference>
<feature type="transmembrane region" description="Helical" evidence="2">
    <location>
        <begin position="21"/>
        <end position="46"/>
    </location>
</feature>